<comment type="caution">
    <text evidence="2">The sequence shown here is derived from an EMBL/GenBank/DDBJ whole genome shotgun (WGS) entry which is preliminary data.</text>
</comment>
<sequence>MRLSRSARHRSWTCSAAPRPSPKRLPMALHLTAGNVVDRSAFEAVPAKLRLRGADRDGHAPAPTA</sequence>
<dbReference type="Proteomes" id="UP001500888">
    <property type="component" value="Unassembled WGS sequence"/>
</dbReference>
<dbReference type="RefSeq" id="WP_344953860.1">
    <property type="nucleotide sequence ID" value="NZ_BAAAZR010000065.1"/>
</dbReference>
<keyword evidence="3" id="KW-1185">Reference proteome</keyword>
<dbReference type="EMBL" id="BAAAZR010000065">
    <property type="protein sequence ID" value="GAA3846823.1"/>
    <property type="molecule type" value="Genomic_DNA"/>
</dbReference>
<proteinExistence type="predicted"/>
<evidence type="ECO:0000313" key="3">
    <source>
        <dbReference type="Proteomes" id="UP001500888"/>
    </source>
</evidence>
<evidence type="ECO:0000313" key="2">
    <source>
        <dbReference type="EMBL" id="GAA3846823.1"/>
    </source>
</evidence>
<gene>
    <name evidence="2" type="ORF">GCM10022226_83070</name>
</gene>
<protein>
    <submittedName>
        <fullName evidence="2">Uncharacterized protein</fullName>
    </submittedName>
</protein>
<feature type="region of interest" description="Disordered" evidence="1">
    <location>
        <begin position="1"/>
        <end position="21"/>
    </location>
</feature>
<reference evidence="3" key="1">
    <citation type="journal article" date="2019" name="Int. J. Syst. Evol. Microbiol.">
        <title>The Global Catalogue of Microorganisms (GCM) 10K type strain sequencing project: providing services to taxonomists for standard genome sequencing and annotation.</title>
        <authorList>
            <consortium name="The Broad Institute Genomics Platform"/>
            <consortium name="The Broad Institute Genome Sequencing Center for Infectious Disease"/>
            <person name="Wu L."/>
            <person name="Ma J."/>
        </authorList>
    </citation>
    <scope>NUCLEOTIDE SEQUENCE [LARGE SCALE GENOMIC DNA]</scope>
    <source>
        <strain evidence="3">JCM 16908</strain>
    </source>
</reference>
<feature type="compositionally biased region" description="Basic residues" evidence="1">
    <location>
        <begin position="1"/>
        <end position="11"/>
    </location>
</feature>
<evidence type="ECO:0000256" key="1">
    <source>
        <dbReference type="SAM" id="MobiDB-lite"/>
    </source>
</evidence>
<name>A0ABP7JLC8_9ACTN</name>
<organism evidence="2 3">
    <name type="scientific">Sphaerisporangium flaviroseum</name>
    <dbReference type="NCBI Taxonomy" id="509199"/>
    <lineage>
        <taxon>Bacteria</taxon>
        <taxon>Bacillati</taxon>
        <taxon>Actinomycetota</taxon>
        <taxon>Actinomycetes</taxon>
        <taxon>Streptosporangiales</taxon>
        <taxon>Streptosporangiaceae</taxon>
        <taxon>Sphaerisporangium</taxon>
    </lineage>
</organism>
<accession>A0ABP7JLC8</accession>